<protein>
    <submittedName>
        <fullName evidence="1">Uncharacterized protein</fullName>
    </submittedName>
</protein>
<reference evidence="2" key="1">
    <citation type="submission" date="2015-03" db="EMBL/GenBank/DDBJ databases">
        <authorList>
            <consortium name="Pathogen Informatics"/>
        </authorList>
    </citation>
    <scope>NUCLEOTIDE SEQUENCE [LARGE SCALE GENOMIC DNA]</scope>
    <source>
        <strain evidence="2">K00500041</strain>
    </source>
</reference>
<name>A0A0U0TMN7_MYCTX</name>
<proteinExistence type="predicted"/>
<dbReference type="Proteomes" id="UP000038802">
    <property type="component" value="Unassembled WGS sequence"/>
</dbReference>
<gene>
    <name evidence="1" type="ORF">ERS007703_05441</name>
</gene>
<dbReference type="AlphaFoldDB" id="A0A0U0TMN7"/>
<dbReference type="EMBL" id="CSAE01001556">
    <property type="protein sequence ID" value="COX74338.1"/>
    <property type="molecule type" value="Genomic_DNA"/>
</dbReference>
<evidence type="ECO:0000313" key="2">
    <source>
        <dbReference type="Proteomes" id="UP000038802"/>
    </source>
</evidence>
<evidence type="ECO:0000313" key="1">
    <source>
        <dbReference type="EMBL" id="COX74338.1"/>
    </source>
</evidence>
<sequence>MMMPPRIAPALLPPRRVYARWADCTSALASDCACAASVDAALA</sequence>
<accession>A0A0U0TMN7</accession>
<organism evidence="1 2">
    <name type="scientific">Mycobacterium tuberculosis</name>
    <dbReference type="NCBI Taxonomy" id="1773"/>
    <lineage>
        <taxon>Bacteria</taxon>
        <taxon>Bacillati</taxon>
        <taxon>Actinomycetota</taxon>
        <taxon>Actinomycetes</taxon>
        <taxon>Mycobacteriales</taxon>
        <taxon>Mycobacteriaceae</taxon>
        <taxon>Mycobacterium</taxon>
        <taxon>Mycobacterium tuberculosis complex</taxon>
    </lineage>
</organism>